<comment type="caution">
    <text evidence="2">The sequence shown here is derived from an EMBL/GenBank/DDBJ whole genome shotgun (WGS) entry which is preliminary data.</text>
</comment>
<gene>
    <name evidence="2" type="ORF">B0T14DRAFT_566448</name>
</gene>
<name>A0AA39WQB5_9PEZI</name>
<accession>A0AA39WQB5</accession>
<evidence type="ECO:0000256" key="1">
    <source>
        <dbReference type="SAM" id="MobiDB-lite"/>
    </source>
</evidence>
<evidence type="ECO:0000313" key="3">
    <source>
        <dbReference type="Proteomes" id="UP001175000"/>
    </source>
</evidence>
<keyword evidence="3" id="KW-1185">Reference proteome</keyword>
<dbReference type="Proteomes" id="UP001175000">
    <property type="component" value="Unassembled WGS sequence"/>
</dbReference>
<protein>
    <submittedName>
        <fullName evidence="2">Uncharacterized protein</fullName>
    </submittedName>
</protein>
<feature type="region of interest" description="Disordered" evidence="1">
    <location>
        <begin position="1"/>
        <end position="41"/>
    </location>
</feature>
<dbReference type="EMBL" id="JAULSU010000004">
    <property type="protein sequence ID" value="KAK0619619.1"/>
    <property type="molecule type" value="Genomic_DNA"/>
</dbReference>
<reference evidence="2" key="1">
    <citation type="submission" date="2023-06" db="EMBL/GenBank/DDBJ databases">
        <title>Genome-scale phylogeny and comparative genomics of the fungal order Sordariales.</title>
        <authorList>
            <consortium name="Lawrence Berkeley National Laboratory"/>
            <person name="Hensen N."/>
            <person name="Bonometti L."/>
            <person name="Westerberg I."/>
            <person name="Brannstrom I.O."/>
            <person name="Guillou S."/>
            <person name="Cros-Aarteil S."/>
            <person name="Calhoun S."/>
            <person name="Haridas S."/>
            <person name="Kuo A."/>
            <person name="Mondo S."/>
            <person name="Pangilinan J."/>
            <person name="Riley R."/>
            <person name="Labutti K."/>
            <person name="Andreopoulos B."/>
            <person name="Lipzen A."/>
            <person name="Chen C."/>
            <person name="Yanf M."/>
            <person name="Daum C."/>
            <person name="Ng V."/>
            <person name="Clum A."/>
            <person name="Steindorff A."/>
            <person name="Ohm R."/>
            <person name="Martin F."/>
            <person name="Silar P."/>
            <person name="Natvig D."/>
            <person name="Lalanne C."/>
            <person name="Gautier V."/>
            <person name="Ament-Velasquez S.L."/>
            <person name="Kruys A."/>
            <person name="Hutchinson M.I."/>
            <person name="Powell A.J."/>
            <person name="Barry K."/>
            <person name="Miller A.N."/>
            <person name="Grigoriev I.V."/>
            <person name="Debuchy R."/>
            <person name="Gladieux P."/>
            <person name="Thoren M.H."/>
            <person name="Johannesson H."/>
        </authorList>
    </citation>
    <scope>NUCLEOTIDE SEQUENCE</scope>
    <source>
        <strain evidence="2">CBS 606.72</strain>
    </source>
</reference>
<feature type="compositionally biased region" description="Basic and acidic residues" evidence="1">
    <location>
        <begin position="1"/>
        <end position="12"/>
    </location>
</feature>
<evidence type="ECO:0000313" key="2">
    <source>
        <dbReference type="EMBL" id="KAK0619619.1"/>
    </source>
</evidence>
<feature type="compositionally biased region" description="Basic residues" evidence="1">
    <location>
        <begin position="13"/>
        <end position="24"/>
    </location>
</feature>
<organism evidence="2 3">
    <name type="scientific">Immersiella caudata</name>
    <dbReference type="NCBI Taxonomy" id="314043"/>
    <lineage>
        <taxon>Eukaryota</taxon>
        <taxon>Fungi</taxon>
        <taxon>Dikarya</taxon>
        <taxon>Ascomycota</taxon>
        <taxon>Pezizomycotina</taxon>
        <taxon>Sordariomycetes</taxon>
        <taxon>Sordariomycetidae</taxon>
        <taxon>Sordariales</taxon>
        <taxon>Lasiosphaeriaceae</taxon>
        <taxon>Immersiella</taxon>
    </lineage>
</organism>
<proteinExistence type="predicted"/>
<dbReference type="AlphaFoldDB" id="A0AA39WQB5"/>
<sequence length="273" mass="30830">MSHAEYREESTHYRSRSPKRHSSRHGTDHDHRRSRPEAGVSDMSEYVTRRLIPAVMDRSERPIKVVVNFGDMKIDDADDTTGGMSPPPTAPNAIIFNAPGSTLEMSGSASSANLVDSRALRQRITRGRGPLTYSTLPLTGVRGRALTDGPYKASYVTEYDRGGLDVPLPRTERLLSFDRGGARLGWSMGACGICEMRNLVNRRGHCEQCDVRWLSLRARKDRYEVERDREYSTIRTPMWIDDLSDVSYTPGNGGVRYGRSWSARRAGYDYDRH</sequence>